<name>A0A0F9N2D0_9ZZZZ</name>
<comment type="caution">
    <text evidence="1">The sequence shown here is derived from an EMBL/GenBank/DDBJ whole genome shotgun (WGS) entry which is preliminary data.</text>
</comment>
<gene>
    <name evidence="1" type="ORF">LCGC14_1019580</name>
</gene>
<dbReference type="AlphaFoldDB" id="A0A0F9N2D0"/>
<accession>A0A0F9N2D0</accession>
<sequence length="373" mass="41121">MKKMLPILALAGLLLLTVSATIYPTSNSELTSNFTFGNPEIASINQLTFGHEGILFLGDSKNATVYAVDLGDTKSEASEAEIDIKGFDTKVASALGTTVDKIEISDMAVHPITKTPYFAVSTMDGTPILMRLKGETLENVPLDQINFSEMALSDAVDKDAKDGRERPLRVWAISDLKYHDGKVLVSGLSNKEFGSTFRSIPFPFSDTQDYASLEIYHAAHGQYETQSPIKTFDVITMDGKDYLMASYTCTPLVLFPMDELKNGVHTKGRTVAELGSGNSPLDIISYEKEGKTYFLMSNTNRPVMKIDHKDIANTKESMTEPVEEWAVATGVEYVSLPMVNILQMDNQGNDKVVYLQRTSSGDMVLQSRSTERM</sequence>
<dbReference type="EMBL" id="LAZR01004064">
    <property type="protein sequence ID" value="KKN12129.1"/>
    <property type="molecule type" value="Genomic_DNA"/>
</dbReference>
<protein>
    <submittedName>
        <fullName evidence="1">Uncharacterized protein</fullName>
    </submittedName>
</protein>
<reference evidence="1" key="1">
    <citation type="journal article" date="2015" name="Nature">
        <title>Complex archaea that bridge the gap between prokaryotes and eukaryotes.</title>
        <authorList>
            <person name="Spang A."/>
            <person name="Saw J.H."/>
            <person name="Jorgensen S.L."/>
            <person name="Zaremba-Niedzwiedzka K."/>
            <person name="Martijn J."/>
            <person name="Lind A.E."/>
            <person name="van Eijk R."/>
            <person name="Schleper C."/>
            <person name="Guy L."/>
            <person name="Ettema T.J."/>
        </authorList>
    </citation>
    <scope>NUCLEOTIDE SEQUENCE</scope>
</reference>
<dbReference type="SUPFAM" id="SSF101898">
    <property type="entry name" value="NHL repeat"/>
    <property type="match status" value="1"/>
</dbReference>
<proteinExistence type="predicted"/>
<evidence type="ECO:0000313" key="1">
    <source>
        <dbReference type="EMBL" id="KKN12129.1"/>
    </source>
</evidence>
<organism evidence="1">
    <name type="scientific">marine sediment metagenome</name>
    <dbReference type="NCBI Taxonomy" id="412755"/>
    <lineage>
        <taxon>unclassified sequences</taxon>
        <taxon>metagenomes</taxon>
        <taxon>ecological metagenomes</taxon>
    </lineage>
</organism>